<sequence length="216" mass="24657">MDRDQIKKTIEERLLDRFYIAGERLNERDLAAEFGVSRTPIRDVLARLQSEGLVEHRERRGVFVKEVSLTYVLSLLEFLAVLESSCARLAARSGSVEDKKELLALAKQTTDASAEGVPEYSLSNKLFHELMYQMTSNDELVSAVFNVRRKVAPYRRHIHRVAGMTAESAQEHIAIAEAIMQRDEKLAADLMFHHLDMTRSEFMPFITSLGKVLFRS</sequence>
<dbReference type="GO" id="GO:0003700">
    <property type="term" value="F:DNA-binding transcription factor activity"/>
    <property type="evidence" value="ECO:0007669"/>
    <property type="project" value="InterPro"/>
</dbReference>
<dbReference type="Pfam" id="PF07729">
    <property type="entry name" value="FCD"/>
    <property type="match status" value="1"/>
</dbReference>
<dbReference type="STRING" id="1122198.SAMN02745729_101254"/>
<evidence type="ECO:0000256" key="3">
    <source>
        <dbReference type="ARBA" id="ARBA00023163"/>
    </source>
</evidence>
<dbReference type="RefSeq" id="WP_175527531.1">
    <property type="nucleotide sequence ID" value="NZ_FNRJ01000001.1"/>
</dbReference>
<dbReference type="Proteomes" id="UP000242469">
    <property type="component" value="Unassembled WGS sequence"/>
</dbReference>
<gene>
    <name evidence="5" type="ORF">SAMN02745729_101254</name>
</gene>
<dbReference type="PRINTS" id="PR00035">
    <property type="entry name" value="HTHGNTR"/>
</dbReference>
<dbReference type="Gene3D" id="1.10.10.10">
    <property type="entry name" value="Winged helix-like DNA-binding domain superfamily/Winged helix DNA-binding domain"/>
    <property type="match status" value="1"/>
</dbReference>
<evidence type="ECO:0000259" key="4">
    <source>
        <dbReference type="PROSITE" id="PS50949"/>
    </source>
</evidence>
<dbReference type="InterPro" id="IPR036388">
    <property type="entry name" value="WH-like_DNA-bd_sf"/>
</dbReference>
<accession>A0A1H3XTE2</accession>
<evidence type="ECO:0000256" key="2">
    <source>
        <dbReference type="ARBA" id="ARBA00023125"/>
    </source>
</evidence>
<keyword evidence="6" id="KW-1185">Reference proteome</keyword>
<dbReference type="PROSITE" id="PS50949">
    <property type="entry name" value="HTH_GNTR"/>
    <property type="match status" value="1"/>
</dbReference>
<organism evidence="5 6">
    <name type="scientific">Marinobacterium iners DSM 11526</name>
    <dbReference type="NCBI Taxonomy" id="1122198"/>
    <lineage>
        <taxon>Bacteria</taxon>
        <taxon>Pseudomonadati</taxon>
        <taxon>Pseudomonadota</taxon>
        <taxon>Gammaproteobacteria</taxon>
        <taxon>Oceanospirillales</taxon>
        <taxon>Oceanospirillaceae</taxon>
        <taxon>Marinobacterium</taxon>
    </lineage>
</organism>
<dbReference type="CDD" id="cd07377">
    <property type="entry name" value="WHTH_GntR"/>
    <property type="match status" value="1"/>
</dbReference>
<dbReference type="SMART" id="SM00345">
    <property type="entry name" value="HTH_GNTR"/>
    <property type="match status" value="1"/>
</dbReference>
<keyword evidence="1" id="KW-0805">Transcription regulation</keyword>
<dbReference type="PANTHER" id="PTHR43537">
    <property type="entry name" value="TRANSCRIPTIONAL REGULATOR, GNTR FAMILY"/>
    <property type="match status" value="1"/>
</dbReference>
<dbReference type="Gene3D" id="1.20.120.530">
    <property type="entry name" value="GntR ligand-binding domain-like"/>
    <property type="match status" value="1"/>
</dbReference>
<dbReference type="Pfam" id="PF00392">
    <property type="entry name" value="GntR"/>
    <property type="match status" value="1"/>
</dbReference>
<feature type="domain" description="HTH gntR-type" evidence="4">
    <location>
        <begin position="1"/>
        <end position="67"/>
    </location>
</feature>
<evidence type="ECO:0000256" key="1">
    <source>
        <dbReference type="ARBA" id="ARBA00023015"/>
    </source>
</evidence>
<dbReference type="SMART" id="SM00895">
    <property type="entry name" value="FCD"/>
    <property type="match status" value="1"/>
</dbReference>
<dbReference type="AlphaFoldDB" id="A0A1H3XTE2"/>
<keyword evidence="2 5" id="KW-0238">DNA-binding</keyword>
<dbReference type="InterPro" id="IPR011711">
    <property type="entry name" value="GntR_C"/>
</dbReference>
<dbReference type="EMBL" id="FNRJ01000001">
    <property type="protein sequence ID" value="SEA02490.1"/>
    <property type="molecule type" value="Genomic_DNA"/>
</dbReference>
<name>A0A1H3XTE2_9GAMM</name>
<protein>
    <submittedName>
        <fullName evidence="5">DNA-binding transcriptional regulator, GntR family</fullName>
    </submittedName>
</protein>
<evidence type="ECO:0000313" key="6">
    <source>
        <dbReference type="Proteomes" id="UP000242469"/>
    </source>
</evidence>
<dbReference type="GO" id="GO:0003677">
    <property type="term" value="F:DNA binding"/>
    <property type="evidence" value="ECO:0007669"/>
    <property type="project" value="UniProtKB-KW"/>
</dbReference>
<dbReference type="SUPFAM" id="SSF46785">
    <property type="entry name" value="Winged helix' DNA-binding domain"/>
    <property type="match status" value="1"/>
</dbReference>
<dbReference type="InterPro" id="IPR036390">
    <property type="entry name" value="WH_DNA-bd_sf"/>
</dbReference>
<keyword evidence="3" id="KW-0804">Transcription</keyword>
<dbReference type="InterPro" id="IPR000524">
    <property type="entry name" value="Tscrpt_reg_HTH_GntR"/>
</dbReference>
<proteinExistence type="predicted"/>
<dbReference type="PANTHER" id="PTHR43537:SF45">
    <property type="entry name" value="GNTR FAMILY REGULATORY PROTEIN"/>
    <property type="match status" value="1"/>
</dbReference>
<dbReference type="InterPro" id="IPR008920">
    <property type="entry name" value="TF_FadR/GntR_C"/>
</dbReference>
<dbReference type="SUPFAM" id="SSF48008">
    <property type="entry name" value="GntR ligand-binding domain-like"/>
    <property type="match status" value="1"/>
</dbReference>
<evidence type="ECO:0000313" key="5">
    <source>
        <dbReference type="EMBL" id="SEA02490.1"/>
    </source>
</evidence>
<reference evidence="6" key="1">
    <citation type="submission" date="2016-10" db="EMBL/GenBank/DDBJ databases">
        <authorList>
            <person name="Varghese N."/>
            <person name="Submissions S."/>
        </authorList>
    </citation>
    <scope>NUCLEOTIDE SEQUENCE [LARGE SCALE GENOMIC DNA]</scope>
    <source>
        <strain evidence="6">DSM 11526</strain>
    </source>
</reference>